<dbReference type="SMART" id="SM00900">
    <property type="entry name" value="FMN_bind"/>
    <property type="match status" value="1"/>
</dbReference>
<dbReference type="Pfam" id="PF04205">
    <property type="entry name" value="FMN_bind"/>
    <property type="match status" value="1"/>
</dbReference>
<comment type="caution">
    <text evidence="3">The sequence shown here is derived from an EMBL/GenBank/DDBJ whole genome shotgun (WGS) entry which is preliminary data.</text>
</comment>
<accession>A0A919N822</accession>
<dbReference type="Proteomes" id="UP000629619">
    <property type="component" value="Unassembled WGS sequence"/>
</dbReference>
<dbReference type="EMBL" id="BOMW01000032">
    <property type="protein sequence ID" value="GIF05999.1"/>
    <property type="molecule type" value="Genomic_DNA"/>
</dbReference>
<sequence>MRRSTAAAVGTLTGAALILGVRLSVQPPSAPAEAAPAAQEVTEEPAPAQTSAAAKKPAGSSPAKSSPAKSSSPAKQKETDPAQDAGGLKTGTYQGKAVQNPYGTVQVTIKVTGGKVASANATYPKTGFSGTINPAAVSKLNQAVLKTQSAKVDTVSGATFTSQSYATSLQAALDAAGA</sequence>
<evidence type="ECO:0000313" key="3">
    <source>
        <dbReference type="EMBL" id="GIF05999.1"/>
    </source>
</evidence>
<dbReference type="GO" id="GO:0016020">
    <property type="term" value="C:membrane"/>
    <property type="evidence" value="ECO:0007669"/>
    <property type="project" value="InterPro"/>
</dbReference>
<evidence type="ECO:0000256" key="1">
    <source>
        <dbReference type="SAM" id="MobiDB-lite"/>
    </source>
</evidence>
<proteinExistence type="predicted"/>
<feature type="region of interest" description="Disordered" evidence="1">
    <location>
        <begin position="27"/>
        <end position="95"/>
    </location>
</feature>
<feature type="compositionally biased region" description="Low complexity" evidence="1">
    <location>
        <begin position="27"/>
        <end position="74"/>
    </location>
</feature>
<gene>
    <name evidence="3" type="ORF">Asi03nite_35370</name>
</gene>
<reference evidence="3" key="1">
    <citation type="submission" date="2021-01" db="EMBL/GenBank/DDBJ databases">
        <title>Whole genome shotgun sequence of Actinoplanes siamensis NBRC 109076.</title>
        <authorList>
            <person name="Komaki H."/>
            <person name="Tamura T."/>
        </authorList>
    </citation>
    <scope>NUCLEOTIDE SEQUENCE</scope>
    <source>
        <strain evidence="3">NBRC 109076</strain>
    </source>
</reference>
<name>A0A919N822_9ACTN</name>
<dbReference type="Gene3D" id="3.90.1010.20">
    <property type="match status" value="1"/>
</dbReference>
<dbReference type="InterPro" id="IPR007329">
    <property type="entry name" value="FMN-bd"/>
</dbReference>
<dbReference type="GO" id="GO:0010181">
    <property type="term" value="F:FMN binding"/>
    <property type="evidence" value="ECO:0007669"/>
    <property type="project" value="InterPro"/>
</dbReference>
<organism evidence="3 4">
    <name type="scientific">Actinoplanes siamensis</name>
    <dbReference type="NCBI Taxonomy" id="1223317"/>
    <lineage>
        <taxon>Bacteria</taxon>
        <taxon>Bacillati</taxon>
        <taxon>Actinomycetota</taxon>
        <taxon>Actinomycetes</taxon>
        <taxon>Micromonosporales</taxon>
        <taxon>Micromonosporaceae</taxon>
        <taxon>Actinoplanes</taxon>
    </lineage>
</organism>
<keyword evidence="4" id="KW-1185">Reference proteome</keyword>
<protein>
    <recommendedName>
        <fullName evidence="2">FMN-binding domain-containing protein</fullName>
    </recommendedName>
</protein>
<dbReference type="AlphaFoldDB" id="A0A919N822"/>
<evidence type="ECO:0000259" key="2">
    <source>
        <dbReference type="SMART" id="SM00900"/>
    </source>
</evidence>
<feature type="domain" description="FMN-binding" evidence="2">
    <location>
        <begin position="92"/>
        <end position="176"/>
    </location>
</feature>
<evidence type="ECO:0000313" key="4">
    <source>
        <dbReference type="Proteomes" id="UP000629619"/>
    </source>
</evidence>
<dbReference type="RefSeq" id="WP_203680997.1">
    <property type="nucleotide sequence ID" value="NZ_BOMW01000032.1"/>
</dbReference>